<sequence length="260" mass="29457">MNTFIYKNTTIYYKDSGKGNALIFLHGFLEDHTMWKNLATSFETKYRIISVDLLGHGQSGCLGYIHTMEDHADMLFSLLTELRLRKVSLIGHSMGGYIALAFAELYPDYVRNLVLINSSARADSEERKNNRDRAIEVVKRNSDAFIKMAISNLFLSEFQETLKKEIEESIATGLRTPVQGIIASLEGMKIREDREVLLHFGPYPKLMINGIHDTVIAIDDIKDQTVGTEVETLFLNGGHMSVLEHPNEVQNTLSVFLKKK</sequence>
<dbReference type="GO" id="GO:0016787">
    <property type="term" value="F:hydrolase activity"/>
    <property type="evidence" value="ECO:0007669"/>
    <property type="project" value="UniProtKB-KW"/>
</dbReference>
<dbReference type="Gene3D" id="3.40.50.1820">
    <property type="entry name" value="alpha/beta hydrolase"/>
    <property type="match status" value="1"/>
</dbReference>
<dbReference type="SUPFAM" id="SSF53474">
    <property type="entry name" value="alpha/beta-Hydrolases"/>
    <property type="match status" value="1"/>
</dbReference>
<proteinExistence type="predicted"/>
<evidence type="ECO:0000259" key="2">
    <source>
        <dbReference type="Pfam" id="PF00561"/>
    </source>
</evidence>
<keyword evidence="4" id="KW-1185">Reference proteome</keyword>
<dbReference type="RefSeq" id="WP_290364196.1">
    <property type="nucleotide sequence ID" value="NZ_JAUFQU010000001.1"/>
</dbReference>
<comment type="caution">
    <text evidence="3">The sequence shown here is derived from an EMBL/GenBank/DDBJ whole genome shotgun (WGS) entry which is preliminary data.</text>
</comment>
<protein>
    <submittedName>
        <fullName evidence="3">Alpha/beta hydrolase</fullName>
    </submittedName>
</protein>
<evidence type="ECO:0000313" key="4">
    <source>
        <dbReference type="Proteomes" id="UP001242368"/>
    </source>
</evidence>
<reference evidence="4" key="1">
    <citation type="journal article" date="2019" name="Int. J. Syst. Evol. Microbiol.">
        <title>The Global Catalogue of Microorganisms (GCM) 10K type strain sequencing project: providing services to taxonomists for standard genome sequencing and annotation.</title>
        <authorList>
            <consortium name="The Broad Institute Genomics Platform"/>
            <consortium name="The Broad Institute Genome Sequencing Center for Infectious Disease"/>
            <person name="Wu L."/>
            <person name="Ma J."/>
        </authorList>
    </citation>
    <scope>NUCLEOTIDE SEQUENCE [LARGE SCALE GENOMIC DNA]</scope>
    <source>
        <strain evidence="4">CECT 7184</strain>
    </source>
</reference>
<dbReference type="Pfam" id="PF00561">
    <property type="entry name" value="Abhydrolase_1"/>
    <property type="match status" value="1"/>
</dbReference>
<dbReference type="PANTHER" id="PTHR43798:SF31">
    <property type="entry name" value="AB HYDROLASE SUPERFAMILY PROTEIN YCLE"/>
    <property type="match status" value="1"/>
</dbReference>
<dbReference type="InterPro" id="IPR029058">
    <property type="entry name" value="AB_hydrolase_fold"/>
</dbReference>
<keyword evidence="1 3" id="KW-0378">Hydrolase</keyword>
<evidence type="ECO:0000313" key="3">
    <source>
        <dbReference type="EMBL" id="MDN3708325.1"/>
    </source>
</evidence>
<name>A0ABT8CYR7_9FLAO</name>
<feature type="domain" description="AB hydrolase-1" evidence="2">
    <location>
        <begin position="20"/>
        <end position="246"/>
    </location>
</feature>
<organism evidence="3 4">
    <name type="scientific">Paenimyroides ceti</name>
    <dbReference type="NCBI Taxonomy" id="395087"/>
    <lineage>
        <taxon>Bacteria</taxon>
        <taxon>Pseudomonadati</taxon>
        <taxon>Bacteroidota</taxon>
        <taxon>Flavobacteriia</taxon>
        <taxon>Flavobacteriales</taxon>
        <taxon>Flavobacteriaceae</taxon>
        <taxon>Paenimyroides</taxon>
    </lineage>
</organism>
<dbReference type="InterPro" id="IPR050266">
    <property type="entry name" value="AB_hydrolase_sf"/>
</dbReference>
<accession>A0ABT8CYR7</accession>
<dbReference type="EMBL" id="JAUFQU010000001">
    <property type="protein sequence ID" value="MDN3708325.1"/>
    <property type="molecule type" value="Genomic_DNA"/>
</dbReference>
<evidence type="ECO:0000256" key="1">
    <source>
        <dbReference type="ARBA" id="ARBA00022801"/>
    </source>
</evidence>
<dbReference type="Proteomes" id="UP001242368">
    <property type="component" value="Unassembled WGS sequence"/>
</dbReference>
<dbReference type="InterPro" id="IPR000073">
    <property type="entry name" value="AB_hydrolase_1"/>
</dbReference>
<dbReference type="PANTHER" id="PTHR43798">
    <property type="entry name" value="MONOACYLGLYCEROL LIPASE"/>
    <property type="match status" value="1"/>
</dbReference>
<gene>
    <name evidence="3" type="ORF">QW060_14570</name>
</gene>
<dbReference type="PRINTS" id="PR00111">
    <property type="entry name" value="ABHYDROLASE"/>
</dbReference>